<reference evidence="4" key="2">
    <citation type="submission" date="2025-09" db="UniProtKB">
        <authorList>
            <consortium name="Ensembl"/>
        </authorList>
    </citation>
    <scope>IDENTIFICATION</scope>
</reference>
<feature type="domain" description="Spermatogenesis-associated protein 2 PUB-like" evidence="3">
    <location>
        <begin position="86"/>
        <end position="203"/>
    </location>
</feature>
<comment type="similarity">
    <text evidence="1">Belongs to the SPATA2 family.</text>
</comment>
<dbReference type="PANTHER" id="PTHR15326">
    <property type="entry name" value="SPERMATOGENESIS-ASSOCIATED PROTEIN 2/TAMOZHENNIC"/>
    <property type="match status" value="1"/>
</dbReference>
<evidence type="ECO:0000313" key="5">
    <source>
        <dbReference type="Proteomes" id="UP000694406"/>
    </source>
</evidence>
<dbReference type="Gene3D" id="1.20.58.2190">
    <property type="match status" value="1"/>
</dbReference>
<proteinExistence type="inferred from homology"/>
<protein>
    <recommendedName>
        <fullName evidence="3">Spermatogenesis-associated protein 2 PUB-like domain-containing protein</fullName>
    </recommendedName>
</protein>
<sequence>MRSRPPSAGPREEVLQGYRAFYRARWAEGDLRLCDEAPLKSRAGLLRAARAGQWEVGAMARSCGRMRGRRGAQQEEEEAGSAAALFRRLSRALGYLELLCVNLCLSPWRKEIKSLKTFTGNFVYCVKSIFPESVVQQLLSEIGYVATSATEYSLVRKLNEVEAENTAFEIFLARIECENLLEVARDMKDSNLADILQMRAQKHSLPGVGLTKKQEHSQTKEEITVGESNGTPNPAMAYLSHSQHVFKEQDKTEQGESFGLRCITTEAQPAASKQTTELNRNQNQTEEISTHSCIRSTDSEDFLIKYSDIVIGQQPLHFSASSSSSRATKEEAWLTETRMGLPTCRAETLPHLPSDESGPQALAILNDSTVVSKAPCDYQIQQMRIGSKICNVMKRLSIPGSDTIDEPKELKGSMAQESPNSSNNLALMVEKPKPKEDYVEKLMYPVEETAWPESARSHGAPGEHYHPEMNSANFSCRDNYNMDLYSSDHFSHITGCRYPTPGPSYSRHLGVPILTCPVPTEDQYCGDSSAGIRHRRERYPLHSSLADFDTHGVHMNEPSLESYVVVKKDN</sequence>
<dbReference type="Ensembl" id="ENSLLTT00000024827.1">
    <property type="protein sequence ID" value="ENSLLTP00000023957.1"/>
    <property type="gene ID" value="ENSLLTG00000017656.1"/>
</dbReference>
<evidence type="ECO:0000313" key="4">
    <source>
        <dbReference type="Ensembl" id="ENSLLTP00000023957.1"/>
    </source>
</evidence>
<dbReference type="InterPro" id="IPR048839">
    <property type="entry name" value="SPATA2_PUB-like"/>
</dbReference>
<dbReference type="GeneTree" id="ENSGT00530000063956"/>
<feature type="region of interest" description="Disordered" evidence="2">
    <location>
        <begin position="206"/>
        <end position="232"/>
    </location>
</feature>
<reference evidence="4" key="1">
    <citation type="submission" date="2025-08" db="UniProtKB">
        <authorList>
            <consortium name="Ensembl"/>
        </authorList>
    </citation>
    <scope>IDENTIFICATION</scope>
</reference>
<keyword evidence="5" id="KW-1185">Reference proteome</keyword>
<dbReference type="AlphaFoldDB" id="A0A8C5SYX4"/>
<name>A0A8C5SYX4_LATLA</name>
<dbReference type="GO" id="GO:0005737">
    <property type="term" value="C:cytoplasm"/>
    <property type="evidence" value="ECO:0007669"/>
    <property type="project" value="TreeGrafter"/>
</dbReference>
<dbReference type="PANTHER" id="PTHR15326:SF9">
    <property type="entry name" value="SPERMATOGENESIS-ASSOCIATED PROTEIN 2"/>
    <property type="match status" value="1"/>
</dbReference>
<dbReference type="Pfam" id="PF21388">
    <property type="entry name" value="SPATA2_PUB-like"/>
    <property type="match status" value="1"/>
</dbReference>
<evidence type="ECO:0000256" key="1">
    <source>
        <dbReference type="ARBA" id="ARBA00038142"/>
    </source>
</evidence>
<dbReference type="Proteomes" id="UP000694406">
    <property type="component" value="Unplaced"/>
</dbReference>
<accession>A0A8C5SYX4</accession>
<feature type="compositionally biased region" description="Basic and acidic residues" evidence="2">
    <location>
        <begin position="212"/>
        <end position="223"/>
    </location>
</feature>
<organism evidence="4 5">
    <name type="scientific">Laticauda laticaudata</name>
    <name type="common">Blue-ringed sea krait</name>
    <name type="synonym">Blue-lipped sea krait</name>
    <dbReference type="NCBI Taxonomy" id="8630"/>
    <lineage>
        <taxon>Eukaryota</taxon>
        <taxon>Metazoa</taxon>
        <taxon>Chordata</taxon>
        <taxon>Craniata</taxon>
        <taxon>Vertebrata</taxon>
        <taxon>Euteleostomi</taxon>
        <taxon>Lepidosauria</taxon>
        <taxon>Squamata</taxon>
        <taxon>Bifurcata</taxon>
        <taxon>Unidentata</taxon>
        <taxon>Episquamata</taxon>
        <taxon>Toxicofera</taxon>
        <taxon>Serpentes</taxon>
        <taxon>Colubroidea</taxon>
        <taxon>Elapidae</taxon>
        <taxon>Laticaudinae</taxon>
        <taxon>Laticauda</taxon>
    </lineage>
</organism>
<evidence type="ECO:0000256" key="2">
    <source>
        <dbReference type="SAM" id="MobiDB-lite"/>
    </source>
</evidence>
<evidence type="ECO:0000259" key="3">
    <source>
        <dbReference type="Pfam" id="PF21388"/>
    </source>
</evidence>